<reference evidence="5" key="1">
    <citation type="submission" date="2022-12" db="EMBL/GenBank/DDBJ databases">
        <title>Chromosome-level genome assembly of the bean flower thrips Megalurothrips usitatus.</title>
        <authorList>
            <person name="Ma L."/>
            <person name="Liu Q."/>
            <person name="Li H."/>
            <person name="Cai W."/>
        </authorList>
    </citation>
    <scope>NUCLEOTIDE SEQUENCE</scope>
    <source>
        <strain evidence="5">Cailab_2022a</strain>
    </source>
</reference>
<feature type="compositionally biased region" description="Basic and acidic residues" evidence="3">
    <location>
        <begin position="72"/>
        <end position="82"/>
    </location>
</feature>
<feature type="region of interest" description="Disordered" evidence="3">
    <location>
        <begin position="63"/>
        <end position="96"/>
    </location>
</feature>
<dbReference type="Gene3D" id="3.30.420.10">
    <property type="entry name" value="Ribonuclease H-like superfamily/Ribonuclease H"/>
    <property type="match status" value="1"/>
</dbReference>
<evidence type="ECO:0000313" key="5">
    <source>
        <dbReference type="EMBL" id="KAJ1523136.1"/>
    </source>
</evidence>
<dbReference type="SUPFAM" id="SSF56672">
    <property type="entry name" value="DNA/RNA polymerases"/>
    <property type="match status" value="1"/>
</dbReference>
<dbReference type="Gene3D" id="3.30.70.270">
    <property type="match status" value="2"/>
</dbReference>
<feature type="domain" description="Integrase catalytic" evidence="4">
    <location>
        <begin position="727"/>
        <end position="895"/>
    </location>
</feature>
<dbReference type="EMBL" id="JAPTSV010000010">
    <property type="protein sequence ID" value="KAJ1523136.1"/>
    <property type="molecule type" value="Genomic_DNA"/>
</dbReference>
<evidence type="ECO:0000256" key="1">
    <source>
        <dbReference type="ARBA" id="ARBA00012493"/>
    </source>
</evidence>
<dbReference type="InterPro" id="IPR043502">
    <property type="entry name" value="DNA/RNA_pol_sf"/>
</dbReference>
<dbReference type="EC" id="2.7.7.49" evidence="1"/>
<dbReference type="Pfam" id="PF17919">
    <property type="entry name" value="RT_RNaseH_2"/>
    <property type="match status" value="1"/>
</dbReference>
<keyword evidence="2" id="KW-0511">Multifunctional enzyme</keyword>
<accession>A0AAV7XCZ6</accession>
<dbReference type="Pfam" id="PF00665">
    <property type="entry name" value="rve"/>
    <property type="match status" value="1"/>
</dbReference>
<dbReference type="InterPro" id="IPR036397">
    <property type="entry name" value="RNaseH_sf"/>
</dbReference>
<evidence type="ECO:0000259" key="4">
    <source>
        <dbReference type="PROSITE" id="PS50994"/>
    </source>
</evidence>
<evidence type="ECO:0000313" key="6">
    <source>
        <dbReference type="Proteomes" id="UP001075354"/>
    </source>
</evidence>
<proteinExistence type="predicted"/>
<sequence>MLPVLPSTRQTLRVQCVQRTVVPAGVELWVEVTVRRCDVWLPEAPAPVDELATHLRRGVAEDGHVKLGGGRRNVEDRRDYMSARRGPPQRGSNSAAALAASEAAVEEDVDDGAADVVQVQRMSCAVRPVDLPPRLRIVGTLVAGADGHSVQLRVCNSSSQPRALRRGACVARLEVAPEAPVRLVETTPTPTPPSAPGGALPPPLQKLLDGCSKDLADDQKAQVGDLLSEFQDVFSCTGNIGHCTLVHHDIDTGDAAPIKQPPRRLAVTQQSKADECIRDMLEKGVIAPSTSPWASPVVLLTEKSRLMDKLMPKDLSRVYLDDIVVPGKTFQEALTALRPVLLAIRSANFLLNPEKCNLFSRVLEYLGHVIDERGVSTDPKKTEKVRTWPVPKDREALRSFLGLAQYYFKFVPHFSDIAAPLHRLTEKMRVFNWTTEAQTAFDKLREALSSAPVLAFPDVHGGPFILDCDASAFALGMVLSQEQGGVERPISFHGHTLNRHQRNYCVTRLELLAVWLQSLKNTAEGQMARWVEFISGYDFVISHRPGREHGNVDALSRRPCDTDCRKCARQEHADAAVVQRLRLVDAEGPSREEVRAAQATDLDIAPLLPYLHRNRRPSAGDIAERSERTKALWFQWQSLELRDGMLCRRLEDPATAEVVWQTIVPHRLQNCVLTQFHDARGAGGHLGGYKTYAKMRQYYYWPGMRQDAKLWCLSCDTRSRKKGTQRRGRAPLRVYNVGVPWERVAIDLAGKYPRTARGNKYLLVAVDYFTRWPEAIPVPSMHSDVVARALVDNIFTRFGSPCELHSDQGRTFESAVFAKVMEIMGVCKTRTTPLHPQSDGAVERLIRTVVTQLSMCVDTYQTDWDLQAPLVLMSLRGSAHTTTGLSPAMMLFGREISLPGALVQGVPPTTRPVPTRLRYPCWLRDRLQRLHHLVRDRVHSVTLRRKERYDIRARDLGFQRGDLVWLFDPKRRRKRNPKLQSFWTGPFLIIELINDVLVKIRLQGDPKAKSKDVHVNRLAKCYSRRGTVK</sequence>
<dbReference type="Pfam" id="PF17921">
    <property type="entry name" value="Integrase_H2C2"/>
    <property type="match status" value="1"/>
</dbReference>
<dbReference type="Gene3D" id="3.10.10.10">
    <property type="entry name" value="HIV Type 1 Reverse Transcriptase, subunit A, domain 1"/>
    <property type="match status" value="1"/>
</dbReference>
<dbReference type="PANTHER" id="PTHR37984:SF5">
    <property type="entry name" value="PROTEIN NYNRIN-LIKE"/>
    <property type="match status" value="1"/>
</dbReference>
<dbReference type="PANTHER" id="PTHR37984">
    <property type="entry name" value="PROTEIN CBG26694"/>
    <property type="match status" value="1"/>
</dbReference>
<evidence type="ECO:0000256" key="3">
    <source>
        <dbReference type="SAM" id="MobiDB-lite"/>
    </source>
</evidence>
<dbReference type="InterPro" id="IPR043128">
    <property type="entry name" value="Rev_trsase/Diguanyl_cyclase"/>
</dbReference>
<dbReference type="GO" id="GO:0042575">
    <property type="term" value="C:DNA polymerase complex"/>
    <property type="evidence" value="ECO:0007669"/>
    <property type="project" value="UniProtKB-ARBA"/>
</dbReference>
<dbReference type="FunFam" id="3.30.70.270:FF:000020">
    <property type="entry name" value="Transposon Tf2-6 polyprotein-like Protein"/>
    <property type="match status" value="1"/>
</dbReference>
<dbReference type="InterPro" id="IPR041588">
    <property type="entry name" value="Integrase_H2C2"/>
</dbReference>
<dbReference type="SUPFAM" id="SSF53098">
    <property type="entry name" value="Ribonuclease H-like"/>
    <property type="match status" value="1"/>
</dbReference>
<dbReference type="GO" id="GO:0015074">
    <property type="term" value="P:DNA integration"/>
    <property type="evidence" value="ECO:0007669"/>
    <property type="project" value="InterPro"/>
</dbReference>
<dbReference type="InterPro" id="IPR041577">
    <property type="entry name" value="RT_RNaseH_2"/>
</dbReference>
<dbReference type="GO" id="GO:0003676">
    <property type="term" value="F:nucleic acid binding"/>
    <property type="evidence" value="ECO:0007669"/>
    <property type="project" value="InterPro"/>
</dbReference>
<comment type="caution">
    <text evidence="5">The sequence shown here is derived from an EMBL/GenBank/DDBJ whole genome shotgun (WGS) entry which is preliminary data.</text>
</comment>
<dbReference type="FunFam" id="3.30.420.10:FF:000032">
    <property type="entry name" value="Retrovirus-related Pol polyprotein from transposon 297-like Protein"/>
    <property type="match status" value="1"/>
</dbReference>
<dbReference type="InterPro" id="IPR012337">
    <property type="entry name" value="RNaseH-like_sf"/>
</dbReference>
<dbReference type="CDD" id="cd09274">
    <property type="entry name" value="RNase_HI_RT_Ty3"/>
    <property type="match status" value="1"/>
</dbReference>
<organism evidence="5 6">
    <name type="scientific">Megalurothrips usitatus</name>
    <name type="common">bean blossom thrips</name>
    <dbReference type="NCBI Taxonomy" id="439358"/>
    <lineage>
        <taxon>Eukaryota</taxon>
        <taxon>Metazoa</taxon>
        <taxon>Ecdysozoa</taxon>
        <taxon>Arthropoda</taxon>
        <taxon>Hexapoda</taxon>
        <taxon>Insecta</taxon>
        <taxon>Pterygota</taxon>
        <taxon>Neoptera</taxon>
        <taxon>Paraneoptera</taxon>
        <taxon>Thysanoptera</taxon>
        <taxon>Terebrantia</taxon>
        <taxon>Thripoidea</taxon>
        <taxon>Thripidae</taxon>
        <taxon>Megalurothrips</taxon>
    </lineage>
</organism>
<protein>
    <recommendedName>
        <fullName evidence="1">RNA-directed DNA polymerase</fullName>
        <ecNumber evidence="1">2.7.7.49</ecNumber>
    </recommendedName>
</protein>
<dbReference type="FunFam" id="1.10.340.70:FF:000001">
    <property type="entry name" value="Retrovirus-related Pol polyprotein from transposon gypsy-like Protein"/>
    <property type="match status" value="1"/>
</dbReference>
<keyword evidence="6" id="KW-1185">Reference proteome</keyword>
<gene>
    <name evidence="5" type="ORF">ONE63_001029</name>
</gene>
<dbReference type="InterPro" id="IPR001584">
    <property type="entry name" value="Integrase_cat-core"/>
</dbReference>
<name>A0AAV7XCZ6_9NEOP</name>
<dbReference type="AlphaFoldDB" id="A0AAV7XCZ6"/>
<evidence type="ECO:0000256" key="2">
    <source>
        <dbReference type="ARBA" id="ARBA00023268"/>
    </source>
</evidence>
<dbReference type="InterPro" id="IPR050951">
    <property type="entry name" value="Retrovirus_Pol_polyprotein"/>
</dbReference>
<dbReference type="Gene3D" id="1.10.340.70">
    <property type="match status" value="1"/>
</dbReference>
<dbReference type="PROSITE" id="PS50994">
    <property type="entry name" value="INTEGRASE"/>
    <property type="match status" value="1"/>
</dbReference>
<dbReference type="Proteomes" id="UP001075354">
    <property type="component" value="Chromosome 10"/>
</dbReference>
<dbReference type="GO" id="GO:0003964">
    <property type="term" value="F:RNA-directed DNA polymerase activity"/>
    <property type="evidence" value="ECO:0007669"/>
    <property type="project" value="UniProtKB-EC"/>
</dbReference>